<name>A0AAD6D5I9_9EURO</name>
<organism evidence="2 3">
    <name type="scientific">Penicillium frequentans</name>
    <dbReference type="NCBI Taxonomy" id="3151616"/>
    <lineage>
        <taxon>Eukaryota</taxon>
        <taxon>Fungi</taxon>
        <taxon>Dikarya</taxon>
        <taxon>Ascomycota</taxon>
        <taxon>Pezizomycotina</taxon>
        <taxon>Eurotiomycetes</taxon>
        <taxon>Eurotiomycetidae</taxon>
        <taxon>Eurotiales</taxon>
        <taxon>Aspergillaceae</taxon>
        <taxon>Penicillium</taxon>
    </lineage>
</organism>
<reference evidence="2 3" key="1">
    <citation type="journal article" date="2023" name="IMA Fungus">
        <title>Comparative genomic study of the Penicillium genus elucidates a diverse pangenome and 15 lateral gene transfer events.</title>
        <authorList>
            <person name="Petersen C."/>
            <person name="Sorensen T."/>
            <person name="Nielsen M.R."/>
            <person name="Sondergaard T.E."/>
            <person name="Sorensen J.L."/>
            <person name="Fitzpatrick D.A."/>
            <person name="Frisvad J.C."/>
            <person name="Nielsen K.L."/>
        </authorList>
    </citation>
    <scope>NUCLEOTIDE SEQUENCE [LARGE SCALE GENOMIC DNA]</scope>
    <source>
        <strain evidence="2 3">IBT 35679</strain>
    </source>
</reference>
<keyword evidence="1" id="KW-0175">Coiled coil</keyword>
<evidence type="ECO:0000256" key="1">
    <source>
        <dbReference type="SAM" id="Coils"/>
    </source>
</evidence>
<accession>A0AAD6D5I9</accession>
<feature type="coiled-coil region" evidence="1">
    <location>
        <begin position="7"/>
        <end position="41"/>
    </location>
</feature>
<gene>
    <name evidence="2" type="ORF">N7494_000303</name>
</gene>
<evidence type="ECO:0000313" key="3">
    <source>
        <dbReference type="Proteomes" id="UP001220324"/>
    </source>
</evidence>
<evidence type="ECO:0000313" key="2">
    <source>
        <dbReference type="EMBL" id="KAJ5556388.1"/>
    </source>
</evidence>
<dbReference type="Proteomes" id="UP001220324">
    <property type="component" value="Unassembled WGS sequence"/>
</dbReference>
<protein>
    <submittedName>
        <fullName evidence="2">Uncharacterized protein</fullName>
    </submittedName>
</protein>
<dbReference type="AlphaFoldDB" id="A0AAD6D5I9"/>
<keyword evidence="3" id="KW-1185">Reference proteome</keyword>
<proteinExistence type="predicted"/>
<dbReference type="EMBL" id="JAQIZZ010000001">
    <property type="protein sequence ID" value="KAJ5556388.1"/>
    <property type="molecule type" value="Genomic_DNA"/>
</dbReference>
<sequence length="271" mass="31125">MEKDLQNETVEKEIDKLQTAIQNLDIKILRETQELDRYKVRKNRRINKFQTRIALKHTQISALAEQQLLSNATSPFSTSNLASASACTSLTANAKDKGKAKAKHEVEEEDEYASLLIFPNWDTRDPKKLVTWQLERHINWAIPNPPWNSRVSLHKILDLRTAAELQDGQPPGQGNTMLERKYCRLDPGEDVWGKPAAALLVHVKRAYKDPDGWMLRELPRMLLAKMEVWFFGLSEREREELPGDANDWEGLPENVSSAWNQALGVGKFIWE</sequence>
<comment type="caution">
    <text evidence="2">The sequence shown here is derived from an EMBL/GenBank/DDBJ whole genome shotgun (WGS) entry which is preliminary data.</text>
</comment>